<dbReference type="Proteomes" id="UP001174909">
    <property type="component" value="Unassembled WGS sequence"/>
</dbReference>
<keyword evidence="1" id="KW-0433">Leucine-rich repeat</keyword>
<dbReference type="SUPFAM" id="SSF52058">
    <property type="entry name" value="L domain-like"/>
    <property type="match status" value="1"/>
</dbReference>
<dbReference type="InterPro" id="IPR050216">
    <property type="entry name" value="LRR_domain-containing"/>
</dbReference>
<dbReference type="InterPro" id="IPR055350">
    <property type="entry name" value="CCDC142_C"/>
</dbReference>
<evidence type="ECO:0000313" key="4">
    <source>
        <dbReference type="EMBL" id="CAI8052796.1"/>
    </source>
</evidence>
<dbReference type="AlphaFoldDB" id="A0AA35XHQ9"/>
<evidence type="ECO:0000256" key="2">
    <source>
        <dbReference type="ARBA" id="ARBA00022737"/>
    </source>
</evidence>
<dbReference type="Gene3D" id="3.80.10.10">
    <property type="entry name" value="Ribonuclease Inhibitor"/>
    <property type="match status" value="2"/>
</dbReference>
<name>A0AA35XHQ9_GEOBA</name>
<organism evidence="4 5">
    <name type="scientific">Geodia barretti</name>
    <name type="common">Barrett's horny sponge</name>
    <dbReference type="NCBI Taxonomy" id="519541"/>
    <lineage>
        <taxon>Eukaryota</taxon>
        <taxon>Metazoa</taxon>
        <taxon>Porifera</taxon>
        <taxon>Demospongiae</taxon>
        <taxon>Heteroscleromorpha</taxon>
        <taxon>Tetractinellida</taxon>
        <taxon>Astrophorina</taxon>
        <taxon>Geodiidae</taxon>
        <taxon>Geodia</taxon>
    </lineage>
</organism>
<dbReference type="PANTHER" id="PTHR48051:SF1">
    <property type="entry name" value="RAS SUPPRESSOR PROTEIN 1"/>
    <property type="match status" value="1"/>
</dbReference>
<keyword evidence="5" id="KW-1185">Reference proteome</keyword>
<evidence type="ECO:0000256" key="1">
    <source>
        <dbReference type="ARBA" id="ARBA00022614"/>
    </source>
</evidence>
<dbReference type="Pfam" id="PF13855">
    <property type="entry name" value="LRR_8"/>
    <property type="match status" value="1"/>
</dbReference>
<dbReference type="EMBL" id="CASHTH010004040">
    <property type="protein sequence ID" value="CAI8052796.1"/>
    <property type="molecule type" value="Genomic_DNA"/>
</dbReference>
<dbReference type="InterPro" id="IPR003591">
    <property type="entry name" value="Leu-rich_rpt_typical-subtyp"/>
</dbReference>
<keyword evidence="2" id="KW-0677">Repeat</keyword>
<dbReference type="InterPro" id="IPR001611">
    <property type="entry name" value="Leu-rich_rpt"/>
</dbReference>
<dbReference type="InterPro" id="IPR032675">
    <property type="entry name" value="LRR_dom_sf"/>
</dbReference>
<feature type="domain" description="Coiled-coil protein 142 C-terminal" evidence="3">
    <location>
        <begin position="614"/>
        <end position="951"/>
    </location>
</feature>
<reference evidence="4" key="1">
    <citation type="submission" date="2023-03" db="EMBL/GenBank/DDBJ databases">
        <authorList>
            <person name="Steffen K."/>
            <person name="Cardenas P."/>
        </authorList>
    </citation>
    <scope>NUCLEOTIDE SEQUENCE</scope>
</reference>
<evidence type="ECO:0000259" key="3">
    <source>
        <dbReference type="Pfam" id="PF14923"/>
    </source>
</evidence>
<dbReference type="GO" id="GO:0005737">
    <property type="term" value="C:cytoplasm"/>
    <property type="evidence" value="ECO:0007669"/>
    <property type="project" value="TreeGrafter"/>
</dbReference>
<protein>
    <submittedName>
        <fullName evidence="4">Leucine-rich repeat-containing protein 69</fullName>
    </submittedName>
</protein>
<accession>A0AA35XHQ9</accession>
<comment type="caution">
    <text evidence="4">The sequence shown here is derived from an EMBL/GenBank/DDBJ whole genome shotgun (WGS) entry which is preliminary data.</text>
</comment>
<gene>
    <name evidence="4" type="ORF">GBAR_LOCUS28891</name>
</gene>
<dbReference type="Pfam" id="PF14923">
    <property type="entry name" value="CCDC142"/>
    <property type="match status" value="1"/>
</dbReference>
<evidence type="ECO:0000313" key="5">
    <source>
        <dbReference type="Proteomes" id="UP001174909"/>
    </source>
</evidence>
<dbReference type="SMART" id="SM00364">
    <property type="entry name" value="LRR_BAC"/>
    <property type="match status" value="6"/>
</dbReference>
<dbReference type="SMART" id="SM00369">
    <property type="entry name" value="LRR_TYP"/>
    <property type="match status" value="7"/>
</dbReference>
<proteinExistence type="predicted"/>
<dbReference type="PANTHER" id="PTHR48051">
    <property type="match status" value="1"/>
</dbReference>
<dbReference type="PROSITE" id="PS51450">
    <property type="entry name" value="LRR"/>
    <property type="match status" value="2"/>
</dbReference>
<sequence length="1014" mass="112352">MGGEGAIVKALRSQTRSLSLDNSNLEVFPAGIGKLHFLLNLSAKKNSLRSLPLGLVNLKSLTCLNLGCNCLSSMPECLAELTCLTTLHLFRNAIQTLNDKVLSSLKNLVLLNLNGNRVRVLPPSIGQLSNLQQLSLSCNSISSLPTELFSLTILTELHLDNNQLTHLPIEIGQLRKLEKLFLQKNLLQELPTTIGVCLSLRVLDVSCNQLEMFPAELQGLKKLDQFHCEQNPLIPKLPIPADQLTEVLSLRELAGRFLAEEIKNDNGQLKVDLAKYPELYQLLVNTGTCAVCSHPVINSWLECVHFQNAKTLLELQEGDEMPYGSRYGPNSLVELVQNAVSAGVFRQQRTNDGTEAVKPLQMWQPARCTTSWLLPDADKLYVINLLRKCITTKFKVLCKRAGVPSNSTCRELAESAEIFNSQTTEPRAVDARLAAARRLQSSALKQHQLSFGDFVETLVSCRSEFTAEHLLRHCTEPESIVSLARLETRFVRSLISAFNTYSSLLESFSTDAEPPKLKPYPHSAKRLAVKPAGPTANTLSITANSIFPSAATAQIGKRSISEDVLDRIVQVVVSELWKKVAVCLKQCVVTGGGENLGCLAKKTAQSLAREQDLEAAAKCLQFVANRATIEKELRNWDKGFQSMLASSQKQGTGKKPSKTVEILCSEVLAPLQRGLSMTTTTDFHTLTTPQPNRENIDFLTTCSAIITPLTISIHAASNTLICSMEHSLASSSLPGLARYTFSEGRRVYRGVCEVQQELDIRRSLPSLTRCELEYSRVFVEGKRIEGNYSSLQATVNYMCEGLEMATVGFHDFMTERCKKCLQSVFPSARHWRALGKQSGEGGSEGPSEYCDVLVEEVLMPLTEAALTLEARPQSVFMTLSATIFFTEYRRAILSNKHTYRVPAGRQLQVDCHHLHQWITSEKLGLLPQTLTRLSALPVVTEIEEGLQTLCRTKTSELDRNNQTTCPTKISEWDPDSQTTCGLTGGEWIKGLSSLSIWSETAWHSPNDWLECMLT</sequence>